<dbReference type="Proteomes" id="UP001174694">
    <property type="component" value="Unassembled WGS sequence"/>
</dbReference>
<accession>A0AA38VFU0</accession>
<organism evidence="3 4">
    <name type="scientific">Pleurostoma richardsiae</name>
    <dbReference type="NCBI Taxonomy" id="41990"/>
    <lineage>
        <taxon>Eukaryota</taxon>
        <taxon>Fungi</taxon>
        <taxon>Dikarya</taxon>
        <taxon>Ascomycota</taxon>
        <taxon>Pezizomycotina</taxon>
        <taxon>Sordariomycetes</taxon>
        <taxon>Sordariomycetidae</taxon>
        <taxon>Calosphaeriales</taxon>
        <taxon>Pleurostomataceae</taxon>
        <taxon>Pleurostoma</taxon>
    </lineage>
</organism>
<dbReference type="EMBL" id="JANBVO010000029">
    <property type="protein sequence ID" value="KAJ9138721.1"/>
    <property type="molecule type" value="Genomic_DNA"/>
</dbReference>
<keyword evidence="3" id="KW-0482">Metalloprotease</keyword>
<feature type="region of interest" description="Disordered" evidence="1">
    <location>
        <begin position="326"/>
        <end position="385"/>
    </location>
</feature>
<dbReference type="GO" id="GO:0070628">
    <property type="term" value="F:proteasome binding"/>
    <property type="evidence" value="ECO:0007669"/>
    <property type="project" value="TreeGrafter"/>
</dbReference>
<feature type="compositionally biased region" description="Low complexity" evidence="1">
    <location>
        <begin position="336"/>
        <end position="349"/>
    </location>
</feature>
<feature type="region of interest" description="Disordered" evidence="1">
    <location>
        <begin position="1"/>
        <end position="33"/>
    </location>
</feature>
<keyword evidence="3" id="KW-0378">Hydrolase</keyword>
<evidence type="ECO:0000259" key="2">
    <source>
        <dbReference type="PROSITE" id="PS51397"/>
    </source>
</evidence>
<feature type="compositionally biased region" description="Gly residues" evidence="1">
    <location>
        <begin position="326"/>
        <end position="335"/>
    </location>
</feature>
<feature type="domain" description="WLM" evidence="2">
    <location>
        <begin position="157"/>
        <end position="366"/>
    </location>
</feature>
<comment type="caution">
    <text evidence="3">The sequence shown here is derived from an EMBL/GenBank/DDBJ whole genome shotgun (WGS) entry which is preliminary data.</text>
</comment>
<reference evidence="3" key="1">
    <citation type="submission" date="2022-07" db="EMBL/GenBank/DDBJ databases">
        <title>Fungi with potential for degradation of polypropylene.</title>
        <authorList>
            <person name="Gostincar C."/>
        </authorList>
    </citation>
    <scope>NUCLEOTIDE SEQUENCE</scope>
    <source>
        <strain evidence="3">EXF-13308</strain>
    </source>
</reference>
<protein>
    <submittedName>
        <fullName evidence="3">Ubiquitin and WLM domain-containing metalloprotease</fullName>
    </submittedName>
</protein>
<feature type="region of interest" description="Disordered" evidence="1">
    <location>
        <begin position="136"/>
        <end position="157"/>
    </location>
</feature>
<evidence type="ECO:0000256" key="1">
    <source>
        <dbReference type="SAM" id="MobiDB-lite"/>
    </source>
</evidence>
<name>A0AA38VFU0_9PEZI</name>
<evidence type="ECO:0000313" key="4">
    <source>
        <dbReference type="Proteomes" id="UP001174694"/>
    </source>
</evidence>
<dbReference type="PANTHER" id="PTHR47795">
    <property type="entry name" value="UBIQUITIN AND WLM DOMAIN-CONTAINING METALLOPROTEASE SPCC1442.07C"/>
    <property type="match status" value="1"/>
</dbReference>
<keyword evidence="3" id="KW-0645">Protease</keyword>
<sequence length="385" mass="42630">MADSQTATPQPAPTPPPAEQHAEQTNKPAKDSPSVAITVSYAGHTHTFSFESDAVLDDLVVACGTILGAEYDWPSAKFIAPKVGLLKASDKPDFPLAPLHDKKLNLMVPKAQDISDLRAAEERNRAFQEYRERRLAQARRNQRSAHHHRHGGGDAARAAEESTYTFLQLRPLPQFPDPERSLAFLRRLRDDPGIRAAMRRHKFTVGLLTEMDPASYTESSHEGTTRILGLNRNQGEVIELRLRTDAYDGYRDYRTIRKTLCHELAHNVHGPHDRNFWDLCHQIEREVERGDWKSGGRTVVEGEFAPERSGAGDEEEVMDHGGWTGGEFVLGGGEAGSSSSSSAAGSAGEPLSRREILRRAAEERIRKMNAQMPEKGNGEGGNRSS</sequence>
<dbReference type="InterPro" id="IPR013536">
    <property type="entry name" value="WLM_dom"/>
</dbReference>
<feature type="compositionally biased region" description="Basic and acidic residues" evidence="1">
    <location>
        <begin position="351"/>
        <end position="366"/>
    </location>
</feature>
<dbReference type="GO" id="GO:0008237">
    <property type="term" value="F:metallopeptidase activity"/>
    <property type="evidence" value="ECO:0007669"/>
    <property type="project" value="UniProtKB-KW"/>
</dbReference>
<gene>
    <name evidence="3" type="ORF">NKR23_g8394</name>
</gene>
<dbReference type="PANTHER" id="PTHR47795:SF1">
    <property type="entry name" value="DNA-DEPENDENT METALLOPROTEASE WSS1 HOMOLOG 2"/>
    <property type="match status" value="1"/>
</dbReference>
<proteinExistence type="predicted"/>
<evidence type="ECO:0000313" key="3">
    <source>
        <dbReference type="EMBL" id="KAJ9138721.1"/>
    </source>
</evidence>
<feature type="compositionally biased region" description="Basic residues" evidence="1">
    <location>
        <begin position="136"/>
        <end position="150"/>
    </location>
</feature>
<feature type="compositionally biased region" description="Basic and acidic residues" evidence="1">
    <location>
        <begin position="20"/>
        <end position="30"/>
    </location>
</feature>
<dbReference type="Pfam" id="PF08325">
    <property type="entry name" value="WLM"/>
    <property type="match status" value="1"/>
</dbReference>
<keyword evidence="4" id="KW-1185">Reference proteome</keyword>
<dbReference type="AlphaFoldDB" id="A0AA38VFU0"/>
<dbReference type="PROSITE" id="PS51397">
    <property type="entry name" value="WLM"/>
    <property type="match status" value="1"/>
</dbReference>